<comment type="caution">
    <text evidence="2">The sequence shown here is derived from an EMBL/GenBank/DDBJ whole genome shotgun (WGS) entry which is preliminary data.</text>
</comment>
<evidence type="ECO:0000313" key="3">
    <source>
        <dbReference type="Proteomes" id="UP001147760"/>
    </source>
</evidence>
<reference evidence="2" key="2">
    <citation type="journal article" date="2023" name="IMA Fungus">
        <title>Comparative genomic study of the Penicillium genus elucidates a diverse pangenome and 15 lateral gene transfer events.</title>
        <authorList>
            <person name="Petersen C."/>
            <person name="Sorensen T."/>
            <person name="Nielsen M.R."/>
            <person name="Sondergaard T.E."/>
            <person name="Sorensen J.L."/>
            <person name="Fitzpatrick D.A."/>
            <person name="Frisvad J.C."/>
            <person name="Nielsen K.L."/>
        </authorList>
    </citation>
    <scope>NUCLEOTIDE SEQUENCE</scope>
    <source>
        <strain evidence="2">IBT 17660</strain>
    </source>
</reference>
<evidence type="ECO:0000313" key="2">
    <source>
        <dbReference type="EMBL" id="KAJ5486412.1"/>
    </source>
</evidence>
<sequence length="192" mass="21719">MSSSSGSDSRLDNDPGDQSFSEDNYDQCVAAMEEKRVPENLDTIWHRRATIRGLRTSLEFTLSSPVTELCSGDDIRVPEVSRARNARLIMSNIIPNLDNTAVQPYCIWHPDFADVNTYCELARRYPLMRYQVGRVCAAAGARSSFSLTLLLPKEPEGVRKERKSQIIMSAPQRFTIMNDDTRSIDLKPHLHS</sequence>
<dbReference type="EMBL" id="JAPWDO010000001">
    <property type="protein sequence ID" value="KAJ5486412.1"/>
    <property type="molecule type" value="Genomic_DNA"/>
</dbReference>
<proteinExistence type="predicted"/>
<dbReference type="OrthoDB" id="4360026at2759"/>
<evidence type="ECO:0000256" key="1">
    <source>
        <dbReference type="SAM" id="MobiDB-lite"/>
    </source>
</evidence>
<feature type="region of interest" description="Disordered" evidence="1">
    <location>
        <begin position="1"/>
        <end position="22"/>
    </location>
</feature>
<protein>
    <submittedName>
        <fullName evidence="2">Uncharacterized protein</fullName>
    </submittedName>
</protein>
<name>A0A9W9X8U6_9EURO</name>
<dbReference type="AlphaFoldDB" id="A0A9W9X8U6"/>
<dbReference type="Proteomes" id="UP001147760">
    <property type="component" value="Unassembled WGS sequence"/>
</dbReference>
<gene>
    <name evidence="2" type="ORF">N7530_000712</name>
</gene>
<accession>A0A9W9X8U6</accession>
<keyword evidence="3" id="KW-1185">Reference proteome</keyword>
<organism evidence="2 3">
    <name type="scientific">Penicillium desertorum</name>
    <dbReference type="NCBI Taxonomy" id="1303715"/>
    <lineage>
        <taxon>Eukaryota</taxon>
        <taxon>Fungi</taxon>
        <taxon>Dikarya</taxon>
        <taxon>Ascomycota</taxon>
        <taxon>Pezizomycotina</taxon>
        <taxon>Eurotiomycetes</taxon>
        <taxon>Eurotiomycetidae</taxon>
        <taxon>Eurotiales</taxon>
        <taxon>Aspergillaceae</taxon>
        <taxon>Penicillium</taxon>
    </lineage>
</organism>
<reference evidence="2" key="1">
    <citation type="submission" date="2022-12" db="EMBL/GenBank/DDBJ databases">
        <authorList>
            <person name="Petersen C."/>
        </authorList>
    </citation>
    <scope>NUCLEOTIDE SEQUENCE</scope>
    <source>
        <strain evidence="2">IBT 17660</strain>
    </source>
</reference>